<dbReference type="RefSeq" id="WP_386812338.1">
    <property type="nucleotide sequence ID" value="NZ_JBHTIH010000003.1"/>
</dbReference>
<protein>
    <submittedName>
        <fullName evidence="2">DUF4426 domain-containing protein</fullName>
    </submittedName>
</protein>
<keyword evidence="3" id="KW-1185">Reference proteome</keyword>
<name>A0ABW2YS77_9GAMM</name>
<evidence type="ECO:0000313" key="2">
    <source>
        <dbReference type="EMBL" id="MFD0739337.1"/>
    </source>
</evidence>
<organism evidence="2 3">
    <name type="scientific">Lysobacter koreensis</name>
    <dbReference type="NCBI Taxonomy" id="266122"/>
    <lineage>
        <taxon>Bacteria</taxon>
        <taxon>Pseudomonadati</taxon>
        <taxon>Pseudomonadota</taxon>
        <taxon>Gammaproteobacteria</taxon>
        <taxon>Lysobacterales</taxon>
        <taxon>Lysobacteraceae</taxon>
        <taxon>Lysobacter</taxon>
    </lineage>
</organism>
<evidence type="ECO:0000259" key="1">
    <source>
        <dbReference type="Pfam" id="PF14467"/>
    </source>
</evidence>
<sequence length="165" mass="17769">MRSPPIRCYLLSLLVGVGLLACGKGRESPATPAVATAAAGYQDAVSRVGDVTIRASVIQTSALAQSVAAQYGITRDDRTVLLLVAVRQGTEAQETALPARITATVTDLRGRRQDIAMRELRSGELLDYVGTVEVTLPDTLRFDLTIVREGGASSTMQFNREFYPR</sequence>
<evidence type="ECO:0000313" key="3">
    <source>
        <dbReference type="Proteomes" id="UP001597090"/>
    </source>
</evidence>
<feature type="domain" description="DUF4426" evidence="1">
    <location>
        <begin position="47"/>
        <end position="164"/>
    </location>
</feature>
<dbReference type="Pfam" id="PF14467">
    <property type="entry name" value="DUF4426"/>
    <property type="match status" value="1"/>
</dbReference>
<dbReference type="PROSITE" id="PS51257">
    <property type="entry name" value="PROKAR_LIPOPROTEIN"/>
    <property type="match status" value="1"/>
</dbReference>
<proteinExistence type="predicted"/>
<dbReference type="Proteomes" id="UP001597090">
    <property type="component" value="Unassembled WGS sequence"/>
</dbReference>
<comment type="caution">
    <text evidence="2">The sequence shown here is derived from an EMBL/GenBank/DDBJ whole genome shotgun (WGS) entry which is preliminary data.</text>
</comment>
<gene>
    <name evidence="2" type="ORF">ACFQZQ_08600</name>
</gene>
<accession>A0ABW2YS77</accession>
<dbReference type="InterPro" id="IPR025218">
    <property type="entry name" value="DUF4426"/>
</dbReference>
<reference evidence="3" key="1">
    <citation type="journal article" date="2019" name="Int. J. Syst. Evol. Microbiol.">
        <title>The Global Catalogue of Microorganisms (GCM) 10K type strain sequencing project: providing services to taxonomists for standard genome sequencing and annotation.</title>
        <authorList>
            <consortium name="The Broad Institute Genomics Platform"/>
            <consortium name="The Broad Institute Genome Sequencing Center for Infectious Disease"/>
            <person name="Wu L."/>
            <person name="Ma J."/>
        </authorList>
    </citation>
    <scope>NUCLEOTIDE SEQUENCE [LARGE SCALE GENOMIC DNA]</scope>
    <source>
        <strain evidence="3">CCUG 55491</strain>
    </source>
</reference>
<dbReference type="Gene3D" id="2.60.40.3340">
    <property type="entry name" value="Domain of unknown function DUF4426"/>
    <property type="match status" value="1"/>
</dbReference>
<dbReference type="EMBL" id="JBHTIH010000003">
    <property type="protein sequence ID" value="MFD0739337.1"/>
    <property type="molecule type" value="Genomic_DNA"/>
</dbReference>